<proteinExistence type="predicted"/>
<name>A0A4Z2E2K6_9TELE</name>
<evidence type="ECO:0000313" key="2">
    <source>
        <dbReference type="EMBL" id="TNN22967.1"/>
    </source>
</evidence>
<dbReference type="EMBL" id="SRLO01020312">
    <property type="protein sequence ID" value="TNN22967.1"/>
    <property type="molecule type" value="Genomic_DNA"/>
</dbReference>
<protein>
    <submittedName>
        <fullName evidence="2">Uncharacterized protein</fullName>
    </submittedName>
</protein>
<comment type="caution">
    <text evidence="2">The sequence shown here is derived from an EMBL/GenBank/DDBJ whole genome shotgun (WGS) entry which is preliminary data.</text>
</comment>
<accession>A0A4Z2E2K6</accession>
<keyword evidence="3" id="KW-1185">Reference proteome</keyword>
<dbReference type="Proteomes" id="UP000314294">
    <property type="component" value="Unassembled WGS sequence"/>
</dbReference>
<organism evidence="2 3">
    <name type="scientific">Liparis tanakae</name>
    <name type="common">Tanaka's snailfish</name>
    <dbReference type="NCBI Taxonomy" id="230148"/>
    <lineage>
        <taxon>Eukaryota</taxon>
        <taxon>Metazoa</taxon>
        <taxon>Chordata</taxon>
        <taxon>Craniata</taxon>
        <taxon>Vertebrata</taxon>
        <taxon>Euteleostomi</taxon>
        <taxon>Actinopterygii</taxon>
        <taxon>Neopterygii</taxon>
        <taxon>Teleostei</taxon>
        <taxon>Neoteleostei</taxon>
        <taxon>Acanthomorphata</taxon>
        <taxon>Eupercaria</taxon>
        <taxon>Perciformes</taxon>
        <taxon>Cottioidei</taxon>
        <taxon>Cottales</taxon>
        <taxon>Liparidae</taxon>
        <taxon>Liparis</taxon>
    </lineage>
</organism>
<gene>
    <name evidence="2" type="ORF">EYF80_066917</name>
</gene>
<sequence length="72" mass="7649">MASSRPGAVCGFNIKTSPRRPAAKRCDHHGPVASSRRLQEVTRKSTGSQQEVNRKSTGSPHQSSVPPPLSGV</sequence>
<evidence type="ECO:0000313" key="3">
    <source>
        <dbReference type="Proteomes" id="UP000314294"/>
    </source>
</evidence>
<evidence type="ECO:0000256" key="1">
    <source>
        <dbReference type="SAM" id="MobiDB-lite"/>
    </source>
</evidence>
<dbReference type="AlphaFoldDB" id="A0A4Z2E2K6"/>
<reference evidence="2 3" key="1">
    <citation type="submission" date="2019-03" db="EMBL/GenBank/DDBJ databases">
        <title>First draft genome of Liparis tanakae, snailfish: a comprehensive survey of snailfish specific genes.</title>
        <authorList>
            <person name="Kim W."/>
            <person name="Song I."/>
            <person name="Jeong J.-H."/>
            <person name="Kim D."/>
            <person name="Kim S."/>
            <person name="Ryu S."/>
            <person name="Song J.Y."/>
            <person name="Lee S.K."/>
        </authorList>
    </citation>
    <scope>NUCLEOTIDE SEQUENCE [LARGE SCALE GENOMIC DNA]</scope>
    <source>
        <tissue evidence="2">Muscle</tissue>
    </source>
</reference>
<feature type="compositionally biased region" description="Polar residues" evidence="1">
    <location>
        <begin position="44"/>
        <end position="64"/>
    </location>
</feature>
<feature type="region of interest" description="Disordered" evidence="1">
    <location>
        <begin position="1"/>
        <end position="72"/>
    </location>
</feature>